<gene>
    <name evidence="1" type="ORF">LTR37_018551</name>
</gene>
<dbReference type="Proteomes" id="UP001281147">
    <property type="component" value="Unassembled WGS sequence"/>
</dbReference>
<reference evidence="1" key="1">
    <citation type="submission" date="2023-07" db="EMBL/GenBank/DDBJ databases">
        <title>Black Yeasts Isolated from many extreme environments.</title>
        <authorList>
            <person name="Coleine C."/>
            <person name="Stajich J.E."/>
            <person name="Selbmann L."/>
        </authorList>
    </citation>
    <scope>NUCLEOTIDE SEQUENCE</scope>
    <source>
        <strain evidence="1">CCFEE 5714</strain>
    </source>
</reference>
<dbReference type="EMBL" id="JAUTXU010000262">
    <property type="protein sequence ID" value="KAK3691596.1"/>
    <property type="molecule type" value="Genomic_DNA"/>
</dbReference>
<protein>
    <submittedName>
        <fullName evidence="1">Uncharacterized protein</fullName>
    </submittedName>
</protein>
<sequence length="814" mass="90231">MTTRVLSGLALLLLSQHIAAQSGSDILQFVDPLIGTANGGHVFAGATLPFGMAKAVPDSVFDGQGGYATKGGKIKGFSHMHDSGTGGAPSLGNFPIFPQAGCPDDELNNCVFSQTDREIYVYNSTVQASPGYFSVKMVSDIKAEMTVTNHTALYRFTFPEVPLESNATLAPLILADLNDLPASRSKGSIAVDEDTGRISGSGTFNPSFGIGSYELHFCTDFSGADIRDTGVFMNNRAGNQQKSVEVVEDGINISPQILPAGAWTQFEAPSDDNQILVRVGLSFISVEKACSNAETEIPDFDFEGVYEAAVQAWTDTLGVFEIKPGDGVDPKFQKIFWSGVYRAGISPQDYTGENPLWESDEPYYDSYYCIWDSFRSIHTLLTIMDPLAQINMMRSLVEIWRQEGWLPDCRMSLCKGFTQGGSNADVILADLFVKMRDIAAEHGLDWEDTYKAVWTDAEKEPLDWAVGGRGGLHSWKNLHYIPTDDYDPYGVGPFTRSISRTVEYAYDDFCIAEMANGLGNSADAQKYSERSEYWAYVEFASNCPKTRKLTDHRNMFKPDVQSRNYTGFLQVRFLNGTWGYQDPIFCSPLLNFTSCYLNPDGHETYEGSTWLYTFFVPHDMASLIPMLGGPAAFVDRLDYFHTSGLLYIGDEQGFLPVYQYHYVGRPGKSAERVHYYIPDQFNTSSRGIPGNDDSGAMGSFVALSMMGMFPNPGQDVYFITPPFFEEVSVTNKITGKKATIRNINFDASYKDIYIQSATLNGKPYTKNWFSHSFFNDGGVLELTLGANESSWGTREQDLPPSLSTNHEMTGYSKW</sequence>
<proteinExistence type="predicted"/>
<name>A0ACC3MGN2_9PEZI</name>
<comment type="caution">
    <text evidence="1">The sequence shown here is derived from an EMBL/GenBank/DDBJ whole genome shotgun (WGS) entry which is preliminary data.</text>
</comment>
<evidence type="ECO:0000313" key="1">
    <source>
        <dbReference type="EMBL" id="KAK3691596.1"/>
    </source>
</evidence>
<organism evidence="1 2">
    <name type="scientific">Vermiconidia calcicola</name>
    <dbReference type="NCBI Taxonomy" id="1690605"/>
    <lineage>
        <taxon>Eukaryota</taxon>
        <taxon>Fungi</taxon>
        <taxon>Dikarya</taxon>
        <taxon>Ascomycota</taxon>
        <taxon>Pezizomycotina</taxon>
        <taxon>Dothideomycetes</taxon>
        <taxon>Dothideomycetidae</taxon>
        <taxon>Mycosphaerellales</taxon>
        <taxon>Extremaceae</taxon>
        <taxon>Vermiconidia</taxon>
    </lineage>
</organism>
<evidence type="ECO:0000313" key="2">
    <source>
        <dbReference type="Proteomes" id="UP001281147"/>
    </source>
</evidence>
<accession>A0ACC3MGN2</accession>
<keyword evidence="2" id="KW-1185">Reference proteome</keyword>